<gene>
    <name evidence="4" type="ORF">RchiOBHm_Chr3g0497491</name>
</gene>
<feature type="compositionally biased region" description="Polar residues" evidence="3">
    <location>
        <begin position="266"/>
        <end position="275"/>
    </location>
</feature>
<dbReference type="Gramene" id="PRQ45966">
    <property type="protein sequence ID" value="PRQ45966"/>
    <property type="gene ID" value="RchiOBHm_Chr3g0497491"/>
</dbReference>
<comment type="subcellular location">
    <subcellularLocation>
        <location evidence="1">Nucleus</location>
    </subcellularLocation>
</comment>
<dbReference type="FunFam" id="1.10.340.30:FF:000007">
    <property type="entry name" value="Methyl-CpG-binding domain protein 4"/>
    <property type="match status" value="1"/>
</dbReference>
<keyword evidence="5" id="KW-1185">Reference proteome</keyword>
<dbReference type="AlphaFoldDB" id="A0A2P6RHR4"/>
<feature type="compositionally biased region" description="Basic and acidic residues" evidence="3">
    <location>
        <begin position="339"/>
        <end position="354"/>
    </location>
</feature>
<dbReference type="PANTHER" id="PTHR15074:SF0">
    <property type="entry name" value="METHYL-CPG-BINDING DOMAIN PROTEIN 4-LIKE PROTEIN"/>
    <property type="match status" value="1"/>
</dbReference>
<reference evidence="4 5" key="1">
    <citation type="journal article" date="2018" name="Nat. Genet.">
        <title>The Rosa genome provides new insights in the design of modern roses.</title>
        <authorList>
            <person name="Bendahmane M."/>
        </authorList>
    </citation>
    <scope>NUCLEOTIDE SEQUENCE [LARGE SCALE GENOMIC DNA]</scope>
    <source>
        <strain evidence="5">cv. Old Blush</strain>
    </source>
</reference>
<dbReference type="InterPro" id="IPR045138">
    <property type="entry name" value="MeCP2/MBD4"/>
</dbReference>
<dbReference type="PANTHER" id="PTHR15074">
    <property type="entry name" value="METHYL-CPG-BINDING PROTEIN"/>
    <property type="match status" value="1"/>
</dbReference>
<name>A0A2P6RHR4_ROSCH</name>
<dbReference type="InterPro" id="IPR011257">
    <property type="entry name" value="DNA_glycosylase"/>
</dbReference>
<protein>
    <submittedName>
        <fullName evidence="4">Putative DNA glycosylase</fullName>
    </submittedName>
</protein>
<proteinExistence type="predicted"/>
<dbReference type="SUPFAM" id="SSF48150">
    <property type="entry name" value="DNA-glycosylase"/>
    <property type="match status" value="1"/>
</dbReference>
<sequence length="539" mass="61472">MGEVAVAVAVAETTSNRRRSRKTVGQKPKPVVVSRYFQNQPVTKPVVVSRYFQNQPVTKPVVVSRYFQNQPVTKPVVDFQNQPVTKPAVVVSRYFQNQPVTKPVADFQNQPVTKPAAVVSRYFQNQPVVVSRYFQTQPVTKAVVEIGTQPENGKITSSESKSESMSDHVNVNAVTEIRSKKEKRKRRRHDADNDGNSKMTKKKKKKKKKTLQVEEADINQTRSAILNFEDMLSQFAYEGCGVEWNNKHNKMPKTLSQGLDTTIYPCSQASKTGRNSTEDHATVPGTVKQAQVHPQAAERRRKNETRPSTEIRKVSHYFQTSSNECKDTNVKPPKRHSKSRGETFQKEATKKNNADGHLLQSTNRLRKKSPKNRATLTASQRKDEAYRRKTPDNTWIPPRSEFGLLQEDHYHDPWRVLVICMLLNRTTGTQLKEVLSDFFTLCPNAKAATEVATRDIEQVIRSLGLHKRAEMIQRMSQEYLGESWTHVPELPGVGKYAADAYAIFCTGMWERVKPADHKLNIYWEFLHSIKSKPRPAVFI</sequence>
<comment type="caution">
    <text evidence="4">The sequence shown here is derived from an EMBL/GenBank/DDBJ whole genome shotgun (WGS) entry which is preliminary data.</text>
</comment>
<dbReference type="GO" id="GO:0003677">
    <property type="term" value="F:DNA binding"/>
    <property type="evidence" value="ECO:0007669"/>
    <property type="project" value="InterPro"/>
</dbReference>
<feature type="compositionally biased region" description="Basic residues" evidence="3">
    <location>
        <begin position="199"/>
        <end position="210"/>
    </location>
</feature>
<dbReference type="STRING" id="74649.A0A2P6RHR4"/>
<accession>A0A2P6RHR4</accession>
<dbReference type="Proteomes" id="UP000238479">
    <property type="component" value="Chromosome 3"/>
</dbReference>
<evidence type="ECO:0000313" key="4">
    <source>
        <dbReference type="EMBL" id="PRQ45966.1"/>
    </source>
</evidence>
<feature type="compositionally biased region" description="Basic and acidic residues" evidence="3">
    <location>
        <begin position="304"/>
        <end position="313"/>
    </location>
</feature>
<evidence type="ECO:0000256" key="2">
    <source>
        <dbReference type="ARBA" id="ARBA00023242"/>
    </source>
</evidence>
<dbReference type="EMBL" id="PDCK01000041">
    <property type="protein sequence ID" value="PRQ45966.1"/>
    <property type="molecule type" value="Genomic_DNA"/>
</dbReference>
<evidence type="ECO:0000313" key="5">
    <source>
        <dbReference type="Proteomes" id="UP000238479"/>
    </source>
</evidence>
<dbReference type="Gene3D" id="1.10.340.30">
    <property type="entry name" value="Hypothetical protein, domain 2"/>
    <property type="match status" value="1"/>
</dbReference>
<feature type="region of interest" description="Disordered" evidence="3">
    <location>
        <begin position="150"/>
        <end position="215"/>
    </location>
</feature>
<feature type="compositionally biased region" description="Basic and acidic residues" evidence="3">
    <location>
        <begin position="380"/>
        <end position="391"/>
    </location>
</feature>
<organism evidence="4 5">
    <name type="scientific">Rosa chinensis</name>
    <name type="common">China rose</name>
    <dbReference type="NCBI Taxonomy" id="74649"/>
    <lineage>
        <taxon>Eukaryota</taxon>
        <taxon>Viridiplantae</taxon>
        <taxon>Streptophyta</taxon>
        <taxon>Embryophyta</taxon>
        <taxon>Tracheophyta</taxon>
        <taxon>Spermatophyta</taxon>
        <taxon>Magnoliopsida</taxon>
        <taxon>eudicotyledons</taxon>
        <taxon>Gunneridae</taxon>
        <taxon>Pentapetalae</taxon>
        <taxon>rosids</taxon>
        <taxon>fabids</taxon>
        <taxon>Rosales</taxon>
        <taxon>Rosaceae</taxon>
        <taxon>Rosoideae</taxon>
        <taxon>Rosoideae incertae sedis</taxon>
        <taxon>Rosa</taxon>
    </lineage>
</organism>
<dbReference type="GO" id="GO:0005634">
    <property type="term" value="C:nucleus"/>
    <property type="evidence" value="ECO:0007669"/>
    <property type="project" value="UniProtKB-SubCell"/>
</dbReference>
<evidence type="ECO:0000256" key="1">
    <source>
        <dbReference type="ARBA" id="ARBA00004123"/>
    </source>
</evidence>
<feature type="region of interest" description="Disordered" evidence="3">
    <location>
        <begin position="266"/>
        <end position="392"/>
    </location>
</feature>
<evidence type="ECO:0000256" key="3">
    <source>
        <dbReference type="SAM" id="MobiDB-lite"/>
    </source>
</evidence>
<dbReference type="GO" id="GO:0006281">
    <property type="term" value="P:DNA repair"/>
    <property type="evidence" value="ECO:0007669"/>
    <property type="project" value="InterPro"/>
</dbReference>
<dbReference type="GO" id="GO:0003824">
    <property type="term" value="F:catalytic activity"/>
    <property type="evidence" value="ECO:0007669"/>
    <property type="project" value="InterPro"/>
</dbReference>
<keyword evidence="2" id="KW-0539">Nucleus</keyword>